<name>A0ABY8E9J8_9FIRM</name>
<dbReference type="InterPro" id="IPR035919">
    <property type="entry name" value="EAL_sf"/>
</dbReference>
<keyword evidence="1" id="KW-0472">Membrane</keyword>
<keyword evidence="1" id="KW-1133">Transmembrane helix</keyword>
<dbReference type="Gene3D" id="3.20.20.450">
    <property type="entry name" value="EAL domain"/>
    <property type="match status" value="1"/>
</dbReference>
<dbReference type="InterPro" id="IPR043128">
    <property type="entry name" value="Rev_trsase/Diguanyl_cyclase"/>
</dbReference>
<gene>
    <name evidence="4" type="ORF">P4S50_14455</name>
</gene>
<keyword evidence="5" id="KW-1185">Reference proteome</keyword>
<dbReference type="CDD" id="cd01948">
    <property type="entry name" value="EAL"/>
    <property type="match status" value="1"/>
</dbReference>
<feature type="transmembrane region" description="Helical" evidence="1">
    <location>
        <begin position="37"/>
        <end position="58"/>
    </location>
</feature>
<sequence length="559" mass="64600">MKEKFYKNWIILPITIFFICVFILNNIPFKGNVQSSIFDFFIKTLGYILSLFCLGISVKLKTRYLSFGWIFLSIYIFGDIINIMKYNIVDTGITNIVFNSSFLLGMIFIAYGFLKAIVERENLLEEITHTAFNDSLTELPNRRDIEKNIEKALSENKKFAILFVDLDKFKLINDSLGHSHGDYILKKVARRIKENIREEDYLARSGGDEFLIILNDIENENEIAQISKKIVRRFRKPFELEDSTVHITCSIGICLYPKNGDNMETLMKNADIAMHKTKEKQGNGYQFYNDNMHSQIKNKFDIAESLIIGIQKDEFILHYQPKVDIMTNQIIGVEALVRWNHTKKGMIYPNEFIPIAEETGFIKTLDKHILKLACLQIRDWIDRGKEPINISVNVSPKLLHEESFIPHLEAVFESTKIDPKDISIEIIETAAMEDKEYVYNVLNILRSKGIKILLDDFGKGYSSLSYLKDLPIDKVKIDKVFVDEICFNNVNRTIMKAIIDMSTALNLKVLAEGVENVDQLNLLEELDCQSYQGYLYSKPVSIENLEKMIYEDEKKGAII</sequence>
<accession>A0ABY8E9J8</accession>
<evidence type="ECO:0000259" key="3">
    <source>
        <dbReference type="PROSITE" id="PS50887"/>
    </source>
</evidence>
<proteinExistence type="predicted"/>
<dbReference type="Gene3D" id="3.30.70.270">
    <property type="match status" value="1"/>
</dbReference>
<dbReference type="NCBIfam" id="TIGR00254">
    <property type="entry name" value="GGDEF"/>
    <property type="match status" value="1"/>
</dbReference>
<feature type="transmembrane region" description="Helical" evidence="1">
    <location>
        <begin position="6"/>
        <end position="25"/>
    </location>
</feature>
<dbReference type="PROSITE" id="PS50883">
    <property type="entry name" value="EAL"/>
    <property type="match status" value="1"/>
</dbReference>
<dbReference type="InterPro" id="IPR052155">
    <property type="entry name" value="Biofilm_reg_signaling"/>
</dbReference>
<feature type="transmembrane region" description="Helical" evidence="1">
    <location>
        <begin position="96"/>
        <end position="114"/>
    </location>
</feature>
<dbReference type="EMBL" id="CP120733">
    <property type="protein sequence ID" value="WFD09577.1"/>
    <property type="molecule type" value="Genomic_DNA"/>
</dbReference>
<reference evidence="4 5" key="1">
    <citation type="submission" date="2023-03" db="EMBL/GenBank/DDBJ databases">
        <title>Complete genome sequence of Tepidibacter sp. SWIR-1, isolated from a deep-sea hydrothermal vent.</title>
        <authorList>
            <person name="Li X."/>
        </authorList>
    </citation>
    <scope>NUCLEOTIDE SEQUENCE [LARGE SCALE GENOMIC DNA]</scope>
    <source>
        <strain evidence="4 5">SWIR-1</strain>
    </source>
</reference>
<dbReference type="SMART" id="SM00267">
    <property type="entry name" value="GGDEF"/>
    <property type="match status" value="1"/>
</dbReference>
<feature type="domain" description="GGDEF" evidence="3">
    <location>
        <begin position="157"/>
        <end position="290"/>
    </location>
</feature>
<protein>
    <submittedName>
        <fullName evidence="4">EAL domain-containing protein</fullName>
    </submittedName>
</protein>
<organism evidence="4 5">
    <name type="scientific">Tepidibacter hydrothermalis</name>
    <dbReference type="NCBI Taxonomy" id="3036126"/>
    <lineage>
        <taxon>Bacteria</taxon>
        <taxon>Bacillati</taxon>
        <taxon>Bacillota</taxon>
        <taxon>Clostridia</taxon>
        <taxon>Peptostreptococcales</taxon>
        <taxon>Peptostreptococcaceae</taxon>
        <taxon>Tepidibacter</taxon>
    </lineage>
</organism>
<feature type="domain" description="EAL" evidence="2">
    <location>
        <begin position="299"/>
        <end position="553"/>
    </location>
</feature>
<dbReference type="SUPFAM" id="SSF55073">
    <property type="entry name" value="Nucleotide cyclase"/>
    <property type="match status" value="1"/>
</dbReference>
<dbReference type="PANTHER" id="PTHR44757:SF2">
    <property type="entry name" value="BIOFILM ARCHITECTURE MAINTENANCE PROTEIN MBAA"/>
    <property type="match status" value="1"/>
</dbReference>
<dbReference type="PANTHER" id="PTHR44757">
    <property type="entry name" value="DIGUANYLATE CYCLASE DGCP"/>
    <property type="match status" value="1"/>
</dbReference>
<evidence type="ECO:0000259" key="2">
    <source>
        <dbReference type="PROSITE" id="PS50883"/>
    </source>
</evidence>
<dbReference type="CDD" id="cd01949">
    <property type="entry name" value="GGDEF"/>
    <property type="match status" value="1"/>
</dbReference>
<dbReference type="SMART" id="SM00052">
    <property type="entry name" value="EAL"/>
    <property type="match status" value="1"/>
</dbReference>
<dbReference type="Pfam" id="PF00563">
    <property type="entry name" value="EAL"/>
    <property type="match status" value="1"/>
</dbReference>
<dbReference type="InterPro" id="IPR000160">
    <property type="entry name" value="GGDEF_dom"/>
</dbReference>
<dbReference type="Pfam" id="PF00990">
    <property type="entry name" value="GGDEF"/>
    <property type="match status" value="1"/>
</dbReference>
<feature type="transmembrane region" description="Helical" evidence="1">
    <location>
        <begin position="64"/>
        <end position="84"/>
    </location>
</feature>
<dbReference type="PROSITE" id="PS50887">
    <property type="entry name" value="GGDEF"/>
    <property type="match status" value="1"/>
</dbReference>
<dbReference type="InterPro" id="IPR029787">
    <property type="entry name" value="Nucleotide_cyclase"/>
</dbReference>
<evidence type="ECO:0000313" key="4">
    <source>
        <dbReference type="EMBL" id="WFD09577.1"/>
    </source>
</evidence>
<keyword evidence="1" id="KW-0812">Transmembrane</keyword>
<evidence type="ECO:0000313" key="5">
    <source>
        <dbReference type="Proteomes" id="UP001222800"/>
    </source>
</evidence>
<evidence type="ECO:0000256" key="1">
    <source>
        <dbReference type="SAM" id="Phobius"/>
    </source>
</evidence>
<dbReference type="Proteomes" id="UP001222800">
    <property type="component" value="Chromosome"/>
</dbReference>
<dbReference type="InterPro" id="IPR001633">
    <property type="entry name" value="EAL_dom"/>
</dbReference>
<dbReference type="SUPFAM" id="SSF141868">
    <property type="entry name" value="EAL domain-like"/>
    <property type="match status" value="1"/>
</dbReference>
<dbReference type="RefSeq" id="WP_277731507.1">
    <property type="nucleotide sequence ID" value="NZ_CP120733.1"/>
</dbReference>